<accession>A0A6G1Q4D9</accession>
<reference evidence="2" key="2">
    <citation type="submission" date="2019-02" db="EMBL/GenBank/DDBJ databases">
        <title>Opniocepnalus argus Var Kimnra genome.</title>
        <authorList>
            <person name="Zhou C."/>
            <person name="Xiao S."/>
        </authorList>
    </citation>
    <scope>NUCLEOTIDE SEQUENCE [LARGE SCALE GENOMIC DNA]</scope>
</reference>
<evidence type="ECO:0000313" key="2">
    <source>
        <dbReference type="Proteomes" id="UP000503349"/>
    </source>
</evidence>
<dbReference type="EMBL" id="CM015723">
    <property type="protein sequence ID" value="KAF3697309.1"/>
    <property type="molecule type" value="Genomic_DNA"/>
</dbReference>
<sequence length="76" mass="8411">MQLWLEWNKNRGSSISHDGNEENRGLGCLTMLSQTLVNIFHLGVAHGTRRPRVVRFSDGVPHCKPSAVKGALIMGQ</sequence>
<dbReference type="AlphaFoldDB" id="A0A6G1Q4D9"/>
<name>A0A6G1Q4D9_CHAAH</name>
<gene>
    <name evidence="1" type="ORF">EXN66_Car012989</name>
</gene>
<protein>
    <submittedName>
        <fullName evidence="1">Uncharacterized protein</fullName>
    </submittedName>
</protein>
<reference evidence="1 2" key="1">
    <citation type="submission" date="2019-02" db="EMBL/GenBank/DDBJ databases">
        <title>Opniocepnalus argus genome.</title>
        <authorList>
            <person name="Zhou C."/>
            <person name="Xiao S."/>
        </authorList>
    </citation>
    <scope>NUCLEOTIDE SEQUENCE [LARGE SCALE GENOMIC DNA]</scope>
    <source>
        <strain evidence="1">OARG1902GOOAL</strain>
        <tissue evidence="1">Muscle</tissue>
    </source>
</reference>
<dbReference type="Proteomes" id="UP000503349">
    <property type="component" value="Chromosome 12"/>
</dbReference>
<organism evidence="1 2">
    <name type="scientific">Channa argus</name>
    <name type="common">Northern snakehead</name>
    <name type="synonym">Ophicephalus argus</name>
    <dbReference type="NCBI Taxonomy" id="215402"/>
    <lineage>
        <taxon>Eukaryota</taxon>
        <taxon>Metazoa</taxon>
        <taxon>Chordata</taxon>
        <taxon>Craniata</taxon>
        <taxon>Vertebrata</taxon>
        <taxon>Euteleostomi</taxon>
        <taxon>Actinopterygii</taxon>
        <taxon>Neopterygii</taxon>
        <taxon>Teleostei</taxon>
        <taxon>Neoteleostei</taxon>
        <taxon>Acanthomorphata</taxon>
        <taxon>Anabantaria</taxon>
        <taxon>Anabantiformes</taxon>
        <taxon>Channoidei</taxon>
        <taxon>Channidae</taxon>
        <taxon>Channa</taxon>
    </lineage>
</organism>
<keyword evidence="2" id="KW-1185">Reference proteome</keyword>
<evidence type="ECO:0000313" key="1">
    <source>
        <dbReference type="EMBL" id="KAF3697309.1"/>
    </source>
</evidence>
<proteinExistence type="predicted"/>